<evidence type="ECO:0000313" key="2">
    <source>
        <dbReference type="EMBL" id="CAI2380509.1"/>
    </source>
</evidence>
<dbReference type="Proteomes" id="UP001295684">
    <property type="component" value="Unassembled WGS sequence"/>
</dbReference>
<organism evidence="2 3">
    <name type="scientific">Euplotes crassus</name>
    <dbReference type="NCBI Taxonomy" id="5936"/>
    <lineage>
        <taxon>Eukaryota</taxon>
        <taxon>Sar</taxon>
        <taxon>Alveolata</taxon>
        <taxon>Ciliophora</taxon>
        <taxon>Intramacronucleata</taxon>
        <taxon>Spirotrichea</taxon>
        <taxon>Hypotrichia</taxon>
        <taxon>Euplotida</taxon>
        <taxon>Euplotidae</taxon>
        <taxon>Moneuplotes</taxon>
    </lineage>
</organism>
<dbReference type="GO" id="GO:0005684">
    <property type="term" value="C:U2-type spliceosomal complex"/>
    <property type="evidence" value="ECO:0007669"/>
    <property type="project" value="TreeGrafter"/>
</dbReference>
<sequence length="178" mass="21076">MNLDKNATEKTERSIQLGKFPNDISNTSKREHGNLKKVLFRNYIPSDKEMREMTEEIDHFVRVSKIEKMYEKKATKVIKKSEKYLNDPINFRPKKQTVDLKRMLDKKLAHLNKKTENALVKLMKQNIIERNKKNKNDLVHENEEGGDGREILEAVLVQERLNEMDNDEDEDAEEEFED</sequence>
<name>A0AAD2D489_EUPCR</name>
<gene>
    <name evidence="2" type="ORF">ECRASSUSDP1_LOCUS21945</name>
</gene>
<reference evidence="2" key="1">
    <citation type="submission" date="2023-07" db="EMBL/GenBank/DDBJ databases">
        <authorList>
            <consortium name="AG Swart"/>
            <person name="Singh M."/>
            <person name="Singh A."/>
            <person name="Seah K."/>
            <person name="Emmerich C."/>
        </authorList>
    </citation>
    <scope>NUCLEOTIDE SEQUENCE</scope>
    <source>
        <strain evidence="2">DP1</strain>
    </source>
</reference>
<evidence type="ECO:0000256" key="1">
    <source>
        <dbReference type="SAM" id="MobiDB-lite"/>
    </source>
</evidence>
<feature type="compositionally biased region" description="Basic and acidic residues" evidence="1">
    <location>
        <begin position="1"/>
        <end position="13"/>
    </location>
</feature>
<dbReference type="PANTHER" id="PTHR31551">
    <property type="entry name" value="PRE-MRNA-SPLICING FACTOR CWF18"/>
    <property type="match status" value="1"/>
</dbReference>
<dbReference type="GO" id="GO:0071014">
    <property type="term" value="C:post-mRNA release spliceosomal complex"/>
    <property type="evidence" value="ECO:0007669"/>
    <property type="project" value="TreeGrafter"/>
</dbReference>
<evidence type="ECO:0000313" key="3">
    <source>
        <dbReference type="Proteomes" id="UP001295684"/>
    </source>
</evidence>
<dbReference type="EMBL" id="CAMPGE010022472">
    <property type="protein sequence ID" value="CAI2380509.1"/>
    <property type="molecule type" value="Genomic_DNA"/>
</dbReference>
<feature type="region of interest" description="Disordered" evidence="1">
    <location>
        <begin position="1"/>
        <end position="28"/>
    </location>
</feature>
<protein>
    <submittedName>
        <fullName evidence="2">Uncharacterized protein</fullName>
    </submittedName>
</protein>
<comment type="caution">
    <text evidence="2">The sequence shown here is derived from an EMBL/GenBank/DDBJ whole genome shotgun (WGS) entry which is preliminary data.</text>
</comment>
<dbReference type="AlphaFoldDB" id="A0AAD2D489"/>
<dbReference type="InterPro" id="IPR013169">
    <property type="entry name" value="mRNA_splic_Cwf18-like"/>
</dbReference>
<dbReference type="Pfam" id="PF08315">
    <property type="entry name" value="cwf18"/>
    <property type="match status" value="1"/>
</dbReference>
<accession>A0AAD2D489</accession>
<proteinExistence type="predicted"/>
<keyword evidence="3" id="KW-1185">Reference proteome</keyword>
<dbReference type="PANTHER" id="PTHR31551:SF1">
    <property type="entry name" value="COILED-COIL DOMAIN-CONTAINING PROTEIN 12"/>
    <property type="match status" value="1"/>
</dbReference>